<comment type="similarity">
    <text evidence="3 6">Belongs to the pectinacetylesterase family.</text>
</comment>
<reference evidence="7" key="2">
    <citation type="submission" date="2020-08" db="EMBL/GenBank/DDBJ databases">
        <title>Plant Genome Project.</title>
        <authorList>
            <person name="Zhang R.-G."/>
        </authorList>
    </citation>
    <scope>NUCLEOTIDE SEQUENCE</scope>
    <source>
        <strain evidence="7">Huo1</strain>
        <tissue evidence="7">Leaf</tissue>
    </source>
</reference>
<keyword evidence="6" id="KW-0964">Secreted</keyword>
<name>A0A8X9A3X1_SALSN</name>
<accession>A0A8X9A3X1</accession>
<evidence type="ECO:0000256" key="6">
    <source>
        <dbReference type="RuleBase" id="RU363114"/>
    </source>
</evidence>
<sequence>MARLLLALIFSLIAIGIVRAHRVPITILETAVAKGADGSPPAYAHSPGYGDGIDNWSVYIQALLSGGSAGGLATILHCDKFKTLFADTTRVKCLSDSGFFIHGEHFVGADWRENIFSNVISTHGLTNLLPASCTSKVNPNLCLFPEYLVQDVKTPLFLIESSFDQYQIANHVFRDVTPRWHDCTSDLTLCNSNEITTMKDFRNTFLSTFTNTVADSSSRIGYFVHTCYIHGHIFDKAFSTCSASVGHNVLDNKSIAQAVGDWYFDRSEFEHMDIFNDLPRNCSFTDWPTLLEMCMAHEKS</sequence>
<organism evidence="7">
    <name type="scientific">Salvia splendens</name>
    <name type="common">Scarlet sage</name>
    <dbReference type="NCBI Taxonomy" id="180675"/>
    <lineage>
        <taxon>Eukaryota</taxon>
        <taxon>Viridiplantae</taxon>
        <taxon>Streptophyta</taxon>
        <taxon>Embryophyta</taxon>
        <taxon>Tracheophyta</taxon>
        <taxon>Spermatophyta</taxon>
        <taxon>Magnoliopsida</taxon>
        <taxon>eudicotyledons</taxon>
        <taxon>Gunneridae</taxon>
        <taxon>Pentapetalae</taxon>
        <taxon>asterids</taxon>
        <taxon>lamiids</taxon>
        <taxon>Lamiales</taxon>
        <taxon>Lamiaceae</taxon>
        <taxon>Nepetoideae</taxon>
        <taxon>Mentheae</taxon>
        <taxon>Salviinae</taxon>
        <taxon>Salvia</taxon>
        <taxon>Salvia subgen. Calosphace</taxon>
        <taxon>core Calosphace</taxon>
    </lineage>
</organism>
<dbReference type="AlphaFoldDB" id="A0A8X9A3X1"/>
<feature type="signal peptide" evidence="6">
    <location>
        <begin position="1"/>
        <end position="20"/>
    </location>
</feature>
<dbReference type="GO" id="GO:0052793">
    <property type="term" value="F:pectin acetylesterase activity"/>
    <property type="evidence" value="ECO:0007669"/>
    <property type="project" value="TreeGrafter"/>
</dbReference>
<reference evidence="7" key="1">
    <citation type="submission" date="2018-01" db="EMBL/GenBank/DDBJ databases">
        <authorList>
            <person name="Mao J.F."/>
        </authorList>
    </citation>
    <scope>NUCLEOTIDE SEQUENCE</scope>
    <source>
        <strain evidence="7">Huo1</strain>
        <tissue evidence="7">Leaf</tissue>
    </source>
</reference>
<dbReference type="GO" id="GO:0071555">
    <property type="term" value="P:cell wall organization"/>
    <property type="evidence" value="ECO:0007669"/>
    <property type="project" value="UniProtKB-KW"/>
</dbReference>
<keyword evidence="4 6" id="KW-0134">Cell wall</keyword>
<keyword evidence="6" id="KW-0378">Hydrolase</keyword>
<evidence type="ECO:0000256" key="2">
    <source>
        <dbReference type="ARBA" id="ARBA00004191"/>
    </source>
</evidence>
<keyword evidence="8" id="KW-1185">Reference proteome</keyword>
<evidence type="ECO:0000256" key="5">
    <source>
        <dbReference type="ARBA" id="ARBA00023316"/>
    </source>
</evidence>
<evidence type="ECO:0000313" key="8">
    <source>
        <dbReference type="Proteomes" id="UP000298416"/>
    </source>
</evidence>
<keyword evidence="5 6" id="KW-0961">Cell wall biogenesis/degradation</keyword>
<dbReference type="EMBL" id="PNBA02000004">
    <property type="protein sequence ID" value="KAG6425909.1"/>
    <property type="molecule type" value="Genomic_DNA"/>
</dbReference>
<feature type="chain" id="PRO_5036516710" description="Pectin acetylesterase" evidence="6">
    <location>
        <begin position="21"/>
        <end position="300"/>
    </location>
</feature>
<evidence type="ECO:0000256" key="1">
    <source>
        <dbReference type="ARBA" id="ARBA00003534"/>
    </source>
</evidence>
<evidence type="ECO:0000313" key="7">
    <source>
        <dbReference type="EMBL" id="KAG6425909.1"/>
    </source>
</evidence>
<proteinExistence type="inferred from homology"/>
<dbReference type="PANTHER" id="PTHR21562">
    <property type="entry name" value="NOTUM-RELATED"/>
    <property type="match status" value="1"/>
</dbReference>
<evidence type="ECO:0000256" key="4">
    <source>
        <dbReference type="ARBA" id="ARBA00022512"/>
    </source>
</evidence>
<comment type="subcellular location">
    <subcellularLocation>
        <location evidence="2 6">Secreted</location>
        <location evidence="2 6">Cell wall</location>
    </subcellularLocation>
</comment>
<evidence type="ECO:0000256" key="3">
    <source>
        <dbReference type="ARBA" id="ARBA00005784"/>
    </source>
</evidence>
<dbReference type="PANTHER" id="PTHR21562:SF65">
    <property type="entry name" value="PECTIN ACETYLESTERASE"/>
    <property type="match status" value="1"/>
</dbReference>
<dbReference type="Pfam" id="PF03283">
    <property type="entry name" value="PAE"/>
    <property type="match status" value="1"/>
</dbReference>
<dbReference type="InterPro" id="IPR004963">
    <property type="entry name" value="PAE/NOTUM"/>
</dbReference>
<protein>
    <recommendedName>
        <fullName evidence="6">Pectin acetylesterase</fullName>
        <ecNumber evidence="6">3.1.1.-</ecNumber>
    </recommendedName>
</protein>
<gene>
    <name evidence="7" type="ORF">SASPL_110118</name>
</gene>
<dbReference type="GO" id="GO:0009505">
    <property type="term" value="C:plant-type cell wall"/>
    <property type="evidence" value="ECO:0007669"/>
    <property type="project" value="TreeGrafter"/>
</dbReference>
<comment type="caution">
    <text evidence="7">The sequence shown here is derived from an EMBL/GenBank/DDBJ whole genome shotgun (WGS) entry which is preliminary data.</text>
</comment>
<dbReference type="Proteomes" id="UP000298416">
    <property type="component" value="Unassembled WGS sequence"/>
</dbReference>
<dbReference type="EC" id="3.1.1.-" evidence="6"/>
<comment type="function">
    <text evidence="1 6">Hydrolyzes acetyl esters in homogalacturonan regions of pectin. In type I primary cell wall, galacturonic acid residues of pectin can be acetylated at the O-2 and O-3 positions. Decreasing the degree of acetylation of pectin gels in vitro alters their physical properties.</text>
</comment>
<keyword evidence="6" id="KW-0732">Signal</keyword>